<dbReference type="EMBL" id="JOOY01000132">
    <property type="protein sequence ID" value="OUI97599.1"/>
    <property type="molecule type" value="Genomic_DNA"/>
</dbReference>
<organism evidence="1 2">
    <name type="scientific">Acetobacter orientalis</name>
    <dbReference type="NCBI Taxonomy" id="146474"/>
    <lineage>
        <taxon>Bacteria</taxon>
        <taxon>Pseudomonadati</taxon>
        <taxon>Pseudomonadota</taxon>
        <taxon>Alphaproteobacteria</taxon>
        <taxon>Acetobacterales</taxon>
        <taxon>Acetobacteraceae</taxon>
        <taxon>Acetobacter</taxon>
    </lineage>
</organism>
<dbReference type="AlphaFoldDB" id="A0A252B041"/>
<evidence type="ECO:0000313" key="2">
    <source>
        <dbReference type="Proteomes" id="UP000194999"/>
    </source>
</evidence>
<name>A0A252B041_9PROT</name>
<gene>
    <name evidence="1" type="ORF">HK15_01995</name>
</gene>
<reference evidence="1 2" key="1">
    <citation type="submission" date="2014-06" db="EMBL/GenBank/DDBJ databases">
        <authorList>
            <person name="Ju J."/>
            <person name="Zhang J."/>
        </authorList>
    </citation>
    <scope>NUCLEOTIDE SEQUENCE [LARGE SCALE GENOMIC DNA]</scope>
    <source>
        <strain evidence="1">DmW_048</strain>
    </source>
</reference>
<sequence length="59" mass="6348">MCGAGLGLSLTLRFSYAPLCQHRCHTATHAGTNRQAIFNGLTNTNAQKPPQLLVDDLPL</sequence>
<protein>
    <submittedName>
        <fullName evidence="1">Uncharacterized protein</fullName>
    </submittedName>
</protein>
<evidence type="ECO:0000313" key="1">
    <source>
        <dbReference type="EMBL" id="OUI97599.1"/>
    </source>
</evidence>
<accession>A0A252B041</accession>
<dbReference type="Proteomes" id="UP000194999">
    <property type="component" value="Unassembled WGS sequence"/>
</dbReference>
<proteinExistence type="predicted"/>
<comment type="caution">
    <text evidence="1">The sequence shown here is derived from an EMBL/GenBank/DDBJ whole genome shotgun (WGS) entry which is preliminary data.</text>
</comment>